<dbReference type="EMBL" id="CP109527">
    <property type="protein sequence ID" value="WTY36546.1"/>
    <property type="molecule type" value="Genomic_DNA"/>
</dbReference>
<organism evidence="2 3">
    <name type="scientific">Nocardia salmonicida</name>
    <dbReference type="NCBI Taxonomy" id="53431"/>
    <lineage>
        <taxon>Bacteria</taxon>
        <taxon>Bacillati</taxon>
        <taxon>Actinomycetota</taxon>
        <taxon>Actinomycetes</taxon>
        <taxon>Mycobacteriales</taxon>
        <taxon>Nocardiaceae</taxon>
        <taxon>Nocardia</taxon>
    </lineage>
</organism>
<dbReference type="RefSeq" id="WP_405148662.1">
    <property type="nucleotide sequence ID" value="NZ_CP109527.1"/>
</dbReference>
<evidence type="ECO:0000313" key="2">
    <source>
        <dbReference type="EMBL" id="WTY36546.1"/>
    </source>
</evidence>
<gene>
    <name evidence="2" type="ORF">OG308_01210</name>
</gene>
<proteinExistence type="predicted"/>
<name>A0ABZ1N9A5_9NOCA</name>
<protein>
    <submittedName>
        <fullName evidence="2">DUF4365 domain-containing protein</fullName>
    </submittedName>
</protein>
<evidence type="ECO:0000313" key="3">
    <source>
        <dbReference type="Proteomes" id="UP001621418"/>
    </source>
</evidence>
<keyword evidence="3" id="KW-1185">Reference proteome</keyword>
<reference evidence="2 3" key="1">
    <citation type="submission" date="2022-10" db="EMBL/GenBank/DDBJ databases">
        <title>The complete genomes of actinobacterial strains from the NBC collection.</title>
        <authorList>
            <person name="Joergensen T.S."/>
            <person name="Alvarez Arevalo M."/>
            <person name="Sterndorff E.B."/>
            <person name="Faurdal D."/>
            <person name="Vuksanovic O."/>
            <person name="Mourched A.-S."/>
            <person name="Charusanti P."/>
            <person name="Shaw S."/>
            <person name="Blin K."/>
            <person name="Weber T."/>
        </authorList>
    </citation>
    <scope>NUCLEOTIDE SEQUENCE [LARGE SCALE GENOMIC DNA]</scope>
    <source>
        <strain evidence="2 3">NBC_01413</strain>
    </source>
</reference>
<sequence>MRPLLLLNARYPGVASAKHENALTPADLGVIDYSSRRRRGVRRGAVLDPHHHQGKFGHDYIRVLASAAGLVWSTDDLDVDGVDLTIKKPGRTRYGFSPQIEVQIKTVARPKYRQGQLIFGGLSHTQFNQLAGADFAVPRYLFAIHVPAVADLFTDSVTGGLMLRHTGYFLSLRDRARFAVDNAKRKVTIPIPVSNVLDVTALAALVAGSSR</sequence>
<feature type="domain" description="DUF4365" evidence="1">
    <location>
        <begin position="56"/>
        <end position="205"/>
    </location>
</feature>
<accession>A0ABZ1N9A5</accession>
<dbReference type="InterPro" id="IPR025375">
    <property type="entry name" value="DUF4365"/>
</dbReference>
<dbReference type="Pfam" id="PF14280">
    <property type="entry name" value="DUF4365"/>
    <property type="match status" value="1"/>
</dbReference>
<evidence type="ECO:0000259" key="1">
    <source>
        <dbReference type="Pfam" id="PF14280"/>
    </source>
</evidence>
<dbReference type="Proteomes" id="UP001621418">
    <property type="component" value="Chromosome"/>
</dbReference>